<organism evidence="7 8">
    <name type="scientific">Naegleria fowleri</name>
    <name type="common">Brain eating amoeba</name>
    <dbReference type="NCBI Taxonomy" id="5763"/>
    <lineage>
        <taxon>Eukaryota</taxon>
        <taxon>Discoba</taxon>
        <taxon>Heterolobosea</taxon>
        <taxon>Tetramitia</taxon>
        <taxon>Eutetramitia</taxon>
        <taxon>Vahlkampfiidae</taxon>
        <taxon>Naegleria</taxon>
    </lineage>
</organism>
<evidence type="ECO:0000256" key="6">
    <source>
        <dbReference type="SAM" id="Phobius"/>
    </source>
</evidence>
<keyword evidence="2 6" id="KW-0812">Transmembrane</keyword>
<reference evidence="7 8" key="1">
    <citation type="journal article" date="2019" name="Sci. Rep.">
        <title>Nanopore sequencing improves the draft genome of the human pathogenic amoeba Naegleria fowleri.</title>
        <authorList>
            <person name="Liechti N."/>
            <person name="Schurch N."/>
            <person name="Bruggmann R."/>
            <person name="Wittwer M."/>
        </authorList>
    </citation>
    <scope>NUCLEOTIDE SEQUENCE [LARGE SCALE GENOMIC DNA]</scope>
    <source>
        <strain evidence="7 8">ATCC 30894</strain>
    </source>
</reference>
<feature type="transmembrane region" description="Helical" evidence="6">
    <location>
        <begin position="411"/>
        <end position="429"/>
    </location>
</feature>
<dbReference type="InterPro" id="IPR051598">
    <property type="entry name" value="TSUP/Inactive_protease-like"/>
</dbReference>
<dbReference type="Pfam" id="PF01925">
    <property type="entry name" value="TauE"/>
    <property type="match status" value="2"/>
</dbReference>
<comment type="caution">
    <text evidence="7">The sequence shown here is derived from an EMBL/GenBank/DDBJ whole genome shotgun (WGS) entry which is preliminary data.</text>
</comment>
<dbReference type="Proteomes" id="UP000444721">
    <property type="component" value="Unassembled WGS sequence"/>
</dbReference>
<sequence length="464" mass="50988">MSRLVLARNPSCQHSFFLLNRKGRNGEAAKLFSHSDRSGVAMWMMNHDKNFRNFHFGTRVLNDTLKSSSSELNHSKQIKNERSLEETANSSLVTHSEDGSKFVNNMNNQSDNTDSSNTHVPHVKFETKDYFKLLIVSILGGCFGGMVGLGGNIILIPLLTQIFSNRLSAKQIVATCLLTVVTAGLVGSSTLYFKGDEYVDIGSAILIAGFASLTARFGVKLSSSIQDRTLKLILAFFMLFVAPLVLFTGSKKEELALEKKSDLRDEKVTPLNANLSSSKSQEQFISHDHSKTISDQKMVMGEVTHHKDENSSSWIASLMKRQDLLKSPQEVASLFVLGSTIGVMSGLLGVGGGVLTVPMLSFLWLSEFSPLKNSNKNHQQATQQLVMGTSLAAMTLPSTVALCSHWRVGNVLFRLSPFLVLGSALGAYIGSSMASEMDEEMLKRIFAMTMVALGGRQFWKAWKK</sequence>
<dbReference type="VEuPathDB" id="AmoebaDB:NfTy_055380"/>
<dbReference type="VEuPathDB" id="AmoebaDB:FDP41_001785"/>
<evidence type="ECO:0000256" key="1">
    <source>
        <dbReference type="ARBA" id="ARBA00004141"/>
    </source>
</evidence>
<feature type="transmembrane region" description="Helical" evidence="6">
    <location>
        <begin position="133"/>
        <end position="160"/>
    </location>
</feature>
<dbReference type="PANTHER" id="PTHR43701:SF2">
    <property type="entry name" value="MEMBRANE TRANSPORTER PROTEIN YJNA-RELATED"/>
    <property type="match status" value="1"/>
</dbReference>
<dbReference type="InterPro" id="IPR002781">
    <property type="entry name" value="TM_pro_TauE-like"/>
</dbReference>
<feature type="compositionally biased region" description="Low complexity" evidence="5">
    <location>
        <begin position="104"/>
        <end position="118"/>
    </location>
</feature>
<dbReference type="VEuPathDB" id="AmoebaDB:NF0103250"/>
<dbReference type="GeneID" id="68109003"/>
<evidence type="ECO:0000313" key="7">
    <source>
        <dbReference type="EMBL" id="KAF0979442.1"/>
    </source>
</evidence>
<dbReference type="GO" id="GO:0016020">
    <property type="term" value="C:membrane"/>
    <property type="evidence" value="ECO:0007669"/>
    <property type="project" value="UniProtKB-SubCell"/>
</dbReference>
<comment type="subcellular location">
    <subcellularLocation>
        <location evidence="1">Membrane</location>
        <topology evidence="1">Multi-pass membrane protein</topology>
    </subcellularLocation>
</comment>
<dbReference type="OrthoDB" id="10265963at2759"/>
<feature type="region of interest" description="Disordered" evidence="5">
    <location>
        <begin position="97"/>
        <end position="119"/>
    </location>
</feature>
<proteinExistence type="predicted"/>
<evidence type="ECO:0000256" key="5">
    <source>
        <dbReference type="SAM" id="MobiDB-lite"/>
    </source>
</evidence>
<evidence type="ECO:0000256" key="2">
    <source>
        <dbReference type="ARBA" id="ARBA00022692"/>
    </source>
</evidence>
<feature type="transmembrane region" description="Helical" evidence="6">
    <location>
        <begin position="385"/>
        <end position="404"/>
    </location>
</feature>
<keyword evidence="4 6" id="KW-0472">Membrane</keyword>
<dbReference type="RefSeq" id="XP_044564155.1">
    <property type="nucleotide sequence ID" value="XM_044704907.1"/>
</dbReference>
<feature type="transmembrane region" description="Helical" evidence="6">
    <location>
        <begin position="230"/>
        <end position="250"/>
    </location>
</feature>
<dbReference type="PANTHER" id="PTHR43701">
    <property type="entry name" value="MEMBRANE TRANSPORTER PROTEIN MJ0441-RELATED"/>
    <property type="match status" value="1"/>
</dbReference>
<feature type="transmembrane region" description="Helical" evidence="6">
    <location>
        <begin position="334"/>
        <end position="365"/>
    </location>
</feature>
<accession>A0A6A5BXS6</accession>
<protein>
    <recommendedName>
        <fullName evidence="9">Membrane transporter protein</fullName>
    </recommendedName>
</protein>
<feature type="region of interest" description="Disordered" evidence="5">
    <location>
        <begin position="71"/>
        <end position="90"/>
    </location>
</feature>
<evidence type="ECO:0000256" key="3">
    <source>
        <dbReference type="ARBA" id="ARBA00022989"/>
    </source>
</evidence>
<feature type="transmembrane region" description="Helical" evidence="6">
    <location>
        <begin position="198"/>
        <end position="218"/>
    </location>
</feature>
<evidence type="ECO:0000256" key="4">
    <source>
        <dbReference type="ARBA" id="ARBA00023136"/>
    </source>
</evidence>
<feature type="transmembrane region" description="Helical" evidence="6">
    <location>
        <begin position="172"/>
        <end position="193"/>
    </location>
</feature>
<dbReference type="AlphaFoldDB" id="A0A6A5BXS6"/>
<gene>
    <name evidence="7" type="ORF">FDP41_001785</name>
</gene>
<keyword evidence="3 6" id="KW-1133">Transmembrane helix</keyword>
<keyword evidence="8" id="KW-1185">Reference proteome</keyword>
<name>A0A6A5BXS6_NAEFO</name>
<dbReference type="EMBL" id="VFQX01000027">
    <property type="protein sequence ID" value="KAF0979442.1"/>
    <property type="molecule type" value="Genomic_DNA"/>
</dbReference>
<evidence type="ECO:0000313" key="8">
    <source>
        <dbReference type="Proteomes" id="UP000444721"/>
    </source>
</evidence>
<evidence type="ECO:0008006" key="9">
    <source>
        <dbReference type="Google" id="ProtNLM"/>
    </source>
</evidence>